<accession>A0A0S2HUH4</accession>
<organism evidence="5 6">
    <name type="scientific">Salinivirga cyanobacteriivorans</name>
    <dbReference type="NCBI Taxonomy" id="1307839"/>
    <lineage>
        <taxon>Bacteria</taxon>
        <taxon>Pseudomonadati</taxon>
        <taxon>Bacteroidota</taxon>
        <taxon>Bacteroidia</taxon>
        <taxon>Bacteroidales</taxon>
        <taxon>Salinivirgaceae</taxon>
        <taxon>Salinivirga</taxon>
    </lineage>
</organism>
<sequence length="389" mass="45346" precursor="true">MKRIVLIVLLISGFTYTQAQRSKVVSAYNYAKPKYNELEKAMKAIDEAKDHPKTLDDPKTWYYRGMIYQKIYQDTSLTDLHEAPLVEAMKSFKKSLELDDRGRYEDDVLNLFNIALQQALNQGIRQLRAEQPQKAFNTFMQLIESAKLEKTFNIEDIDKGIYFYTGIAAQQSENIEKANEMFSKSIEMGHEVSRCYLLIAQNYKDQKDTVQYVQTLKTGLEKAEDNKNIMLLLVDYYTKSGKLEEALKYMKKAIEADPENVTLYFAMGNVHSEMGNPEKAQEAYDKAMKIDPDNVDVMYNMARLFYNKAAELRNQANDLPLEKEKEYKQLLKDAEKEFMRAAKYFERAHELAPKDKQVLKNLKTIYMQLRGKEGYTEKLEEVKKKLESL</sequence>
<keyword evidence="2 3" id="KW-0802">TPR repeat</keyword>
<evidence type="ECO:0000256" key="1">
    <source>
        <dbReference type="ARBA" id="ARBA00022737"/>
    </source>
</evidence>
<dbReference type="Gene3D" id="1.25.40.10">
    <property type="entry name" value="Tetratricopeptide repeat domain"/>
    <property type="match status" value="2"/>
</dbReference>
<dbReference type="PROSITE" id="PS50293">
    <property type="entry name" value="TPR_REGION"/>
    <property type="match status" value="1"/>
</dbReference>
<feature type="signal peptide" evidence="4">
    <location>
        <begin position="1"/>
        <end position="19"/>
    </location>
</feature>
<feature type="repeat" description="TPR" evidence="3">
    <location>
        <begin position="261"/>
        <end position="294"/>
    </location>
</feature>
<evidence type="ECO:0000313" key="5">
    <source>
        <dbReference type="EMBL" id="ALO13699.1"/>
    </source>
</evidence>
<reference evidence="5 6" key="1">
    <citation type="submission" date="2015-11" db="EMBL/GenBank/DDBJ databases">
        <title>Description and complete genome sequence of a novel strain predominating in hypersaline microbial mats and representing a new family of the Bacteriodetes phylum.</title>
        <authorList>
            <person name="Spring S."/>
            <person name="Bunk B."/>
            <person name="Sproer C."/>
            <person name="Klenk H.-P."/>
        </authorList>
    </citation>
    <scope>NUCLEOTIDE SEQUENCE [LARGE SCALE GENOMIC DNA]</scope>
    <source>
        <strain evidence="5 6">L21-Spi-D4</strain>
    </source>
</reference>
<evidence type="ECO:0000313" key="6">
    <source>
        <dbReference type="Proteomes" id="UP000064893"/>
    </source>
</evidence>
<protein>
    <submittedName>
        <fullName evidence="5">Photosystem I assembly protein Ycf3</fullName>
    </submittedName>
</protein>
<feature type="chain" id="PRO_5006599105" evidence="4">
    <location>
        <begin position="20"/>
        <end position="389"/>
    </location>
</feature>
<dbReference type="InterPro" id="IPR019734">
    <property type="entry name" value="TPR_rpt"/>
</dbReference>
<name>A0A0S2HUH4_9BACT</name>
<evidence type="ECO:0000256" key="3">
    <source>
        <dbReference type="PROSITE-ProRule" id="PRU00339"/>
    </source>
</evidence>
<keyword evidence="4" id="KW-0732">Signal</keyword>
<gene>
    <name evidence="5" type="ORF">L21SP5_00017</name>
</gene>
<feature type="repeat" description="TPR" evidence="3">
    <location>
        <begin position="227"/>
        <end position="260"/>
    </location>
</feature>
<keyword evidence="6" id="KW-1185">Reference proteome</keyword>
<dbReference type="PANTHER" id="PTHR44858">
    <property type="entry name" value="TETRATRICOPEPTIDE REPEAT PROTEIN 6"/>
    <property type="match status" value="1"/>
</dbReference>
<evidence type="ECO:0000256" key="2">
    <source>
        <dbReference type="ARBA" id="ARBA00022803"/>
    </source>
</evidence>
<dbReference type="SMART" id="SM00028">
    <property type="entry name" value="TPR"/>
    <property type="match status" value="3"/>
</dbReference>
<dbReference type="RefSeq" id="WP_057951340.1">
    <property type="nucleotide sequence ID" value="NZ_CP013118.1"/>
</dbReference>
<dbReference type="Pfam" id="PF14559">
    <property type="entry name" value="TPR_19"/>
    <property type="match status" value="1"/>
</dbReference>
<evidence type="ECO:0000256" key="4">
    <source>
        <dbReference type="SAM" id="SignalP"/>
    </source>
</evidence>
<dbReference type="Proteomes" id="UP000064893">
    <property type="component" value="Chromosome"/>
</dbReference>
<dbReference type="OrthoDB" id="739506at2"/>
<dbReference type="AlphaFoldDB" id="A0A0S2HUH4"/>
<dbReference type="InterPro" id="IPR011990">
    <property type="entry name" value="TPR-like_helical_dom_sf"/>
</dbReference>
<dbReference type="InterPro" id="IPR050498">
    <property type="entry name" value="Ycf3"/>
</dbReference>
<keyword evidence="1" id="KW-0677">Repeat</keyword>
<dbReference type="PROSITE" id="PS50005">
    <property type="entry name" value="TPR"/>
    <property type="match status" value="2"/>
</dbReference>
<dbReference type="PANTHER" id="PTHR44858:SF1">
    <property type="entry name" value="UDP-N-ACETYLGLUCOSAMINE--PEPTIDE N-ACETYLGLUCOSAMINYLTRANSFERASE SPINDLY-RELATED"/>
    <property type="match status" value="1"/>
</dbReference>
<dbReference type="KEGG" id="blq:L21SP5_00017"/>
<dbReference type="SUPFAM" id="SSF48452">
    <property type="entry name" value="TPR-like"/>
    <property type="match status" value="2"/>
</dbReference>
<proteinExistence type="predicted"/>
<dbReference type="EMBL" id="CP013118">
    <property type="protein sequence ID" value="ALO13699.1"/>
    <property type="molecule type" value="Genomic_DNA"/>
</dbReference>
<dbReference type="STRING" id="1307839.L21SP5_00017"/>